<dbReference type="EMBL" id="SSTG01000144">
    <property type="protein sequence ID" value="THG45077.1"/>
    <property type="molecule type" value="Genomic_DNA"/>
</dbReference>
<dbReference type="Proteomes" id="UP000305401">
    <property type="component" value="Unassembled WGS sequence"/>
</dbReference>
<comment type="caution">
    <text evidence="1">The sequence shown here is derived from an EMBL/GenBank/DDBJ whole genome shotgun (WGS) entry which is preliminary data.</text>
</comment>
<evidence type="ECO:0000313" key="2">
    <source>
        <dbReference type="Proteomes" id="UP000305401"/>
    </source>
</evidence>
<name>A0AC61S3H2_9BACT</name>
<protein>
    <submittedName>
        <fullName evidence="1">NADH-quinone oxidoreductase subunit J</fullName>
    </submittedName>
</protein>
<evidence type="ECO:0000313" key="1">
    <source>
        <dbReference type="EMBL" id="THG45077.1"/>
    </source>
</evidence>
<sequence>MESVGSIVMYSIIVAAIVIFSILTVTTRRILRAATYLLFTLFATAGLYFMLDYEFLGAVQIAVYAGGIVVLFVFAILLTSHPGDSSAELTSRRRWRGLIAAVASLAVLAYVVLSRPEFWSKLIPPFTQQLTMNHLGDILLGTQKYQYLLPFEAVSVLLLACIIGGVVVARKR</sequence>
<gene>
    <name evidence="1" type="ORF">E5990_09355</name>
</gene>
<accession>A0AC61S3H2</accession>
<keyword evidence="2" id="KW-1185">Reference proteome</keyword>
<organism evidence="1 2">
    <name type="scientific">Muribaculum caecicola</name>
    <dbReference type="NCBI Taxonomy" id="3038144"/>
    <lineage>
        <taxon>Bacteria</taxon>
        <taxon>Pseudomonadati</taxon>
        <taxon>Bacteroidota</taxon>
        <taxon>Bacteroidia</taxon>
        <taxon>Bacteroidales</taxon>
        <taxon>Muribaculaceae</taxon>
        <taxon>Muribaculum</taxon>
    </lineage>
</organism>
<proteinExistence type="predicted"/>
<reference evidence="1" key="1">
    <citation type="submission" date="2019-04" db="EMBL/GenBank/DDBJ databases">
        <title>Microbes associate with the intestines of laboratory mice.</title>
        <authorList>
            <person name="Navarre W."/>
            <person name="Wong E."/>
            <person name="Huang K.C."/>
            <person name="Tropini C."/>
            <person name="Ng K."/>
            <person name="Yu B."/>
        </authorList>
    </citation>
    <scope>NUCLEOTIDE SEQUENCE</scope>
    <source>
        <strain evidence="1">NM86_A22</strain>
    </source>
</reference>